<dbReference type="Proteomes" id="UP000230750">
    <property type="component" value="Unassembled WGS sequence"/>
</dbReference>
<feature type="domain" description="Glycosyl hydrolase family 13 catalytic" evidence="1">
    <location>
        <begin position="4"/>
        <end position="307"/>
    </location>
</feature>
<dbReference type="OrthoDB" id="1740265at2759"/>
<evidence type="ECO:0000313" key="2">
    <source>
        <dbReference type="EMBL" id="PIK39598.1"/>
    </source>
</evidence>
<dbReference type="InterPro" id="IPR006047">
    <property type="entry name" value="GH13_cat_dom"/>
</dbReference>
<sequence length="452" mass="51936">MCMSLLRYRSILVLGSSALRTYQKLLKELFLFLPYYFRLQVNMYGGSAWTLDETRGQYYLHQFSEFQPDLNLDEDNVLQYLEDSMEQWFAMGVDGLNIQGTQFLFEGPIHKDEPVNDNYNGELEGYDSLLHYYTSDYTGVHELLNTWREGIFFRYSTAGTYRLMITDSDTNSTYLGNYYGTDDNPEADLAKNYNLFNIGDVNGDGGRTSGTEIDELLRDWLNALPDGEWPSFQLGSHNARRIASRLSHPYVKVANMLLLTLPGTPICYYGDEIGMKDTMIETYEDVQDIKGKNDQVNWFVKTRDPERGPMQWNDSANAGFSKSEPWLPVADNYNVVNVERQLDQEFSNLGVFKKTVAFRSDNRAFLSTDIQMLEHENDITAYIRSSDEQSERFLVVLSFSDEHMNSDLFNKNNDLPLEGTVRVATDDDREGKVVQLNKLSIFGGEGLIIELH</sequence>
<evidence type="ECO:0000259" key="1">
    <source>
        <dbReference type="SMART" id="SM00642"/>
    </source>
</evidence>
<dbReference type="Gene3D" id="3.90.400.10">
    <property type="entry name" value="Oligo-1,6-glucosidase, Domain 2"/>
    <property type="match status" value="1"/>
</dbReference>
<comment type="caution">
    <text evidence="2">The sequence shown here is derived from an EMBL/GenBank/DDBJ whole genome shotgun (WGS) entry which is preliminary data.</text>
</comment>
<dbReference type="InterPro" id="IPR013780">
    <property type="entry name" value="Glyco_hydro_b"/>
</dbReference>
<name>A0A2G8JV29_STIJA</name>
<gene>
    <name evidence="2" type="ORF">BSL78_23561</name>
</gene>
<dbReference type="SUPFAM" id="SSF51445">
    <property type="entry name" value="(Trans)glycosidases"/>
    <property type="match status" value="1"/>
</dbReference>
<proteinExistence type="predicted"/>
<dbReference type="GO" id="GO:0005975">
    <property type="term" value="P:carbohydrate metabolic process"/>
    <property type="evidence" value="ECO:0007669"/>
    <property type="project" value="InterPro"/>
</dbReference>
<dbReference type="InterPro" id="IPR045857">
    <property type="entry name" value="O16G_dom_2"/>
</dbReference>
<dbReference type="Gene3D" id="2.60.40.1180">
    <property type="entry name" value="Golgi alpha-mannosidase II"/>
    <property type="match status" value="1"/>
</dbReference>
<dbReference type="PANTHER" id="PTHR10357">
    <property type="entry name" value="ALPHA-AMYLASE FAMILY MEMBER"/>
    <property type="match status" value="1"/>
</dbReference>
<dbReference type="AlphaFoldDB" id="A0A2G8JV29"/>
<dbReference type="PANTHER" id="PTHR10357:SF179">
    <property type="entry name" value="NEUTRAL AND BASIC AMINO ACID TRANSPORT PROTEIN RBAT"/>
    <property type="match status" value="1"/>
</dbReference>
<evidence type="ECO:0000313" key="3">
    <source>
        <dbReference type="Proteomes" id="UP000230750"/>
    </source>
</evidence>
<accession>A0A2G8JV29</accession>
<keyword evidence="3" id="KW-1185">Reference proteome</keyword>
<dbReference type="EMBL" id="MRZV01001222">
    <property type="protein sequence ID" value="PIK39598.1"/>
    <property type="molecule type" value="Genomic_DNA"/>
</dbReference>
<reference evidence="2 3" key="1">
    <citation type="journal article" date="2017" name="PLoS Biol.">
        <title>The sea cucumber genome provides insights into morphological evolution and visceral regeneration.</title>
        <authorList>
            <person name="Zhang X."/>
            <person name="Sun L."/>
            <person name="Yuan J."/>
            <person name="Sun Y."/>
            <person name="Gao Y."/>
            <person name="Zhang L."/>
            <person name="Li S."/>
            <person name="Dai H."/>
            <person name="Hamel J.F."/>
            <person name="Liu C."/>
            <person name="Yu Y."/>
            <person name="Liu S."/>
            <person name="Lin W."/>
            <person name="Guo K."/>
            <person name="Jin S."/>
            <person name="Xu P."/>
            <person name="Storey K.B."/>
            <person name="Huan P."/>
            <person name="Zhang T."/>
            <person name="Zhou Y."/>
            <person name="Zhang J."/>
            <person name="Lin C."/>
            <person name="Li X."/>
            <person name="Xing L."/>
            <person name="Huo D."/>
            <person name="Sun M."/>
            <person name="Wang L."/>
            <person name="Mercier A."/>
            <person name="Li F."/>
            <person name="Yang H."/>
            <person name="Xiang J."/>
        </authorList>
    </citation>
    <scope>NUCLEOTIDE SEQUENCE [LARGE SCALE GENOMIC DNA]</scope>
    <source>
        <strain evidence="2">Shaxun</strain>
        <tissue evidence="2">Muscle</tissue>
    </source>
</reference>
<dbReference type="Gene3D" id="3.20.20.80">
    <property type="entry name" value="Glycosidases"/>
    <property type="match status" value="1"/>
</dbReference>
<dbReference type="Pfam" id="PF00128">
    <property type="entry name" value="Alpha-amylase"/>
    <property type="match status" value="1"/>
</dbReference>
<dbReference type="InterPro" id="IPR017853">
    <property type="entry name" value="GH"/>
</dbReference>
<dbReference type="STRING" id="307972.A0A2G8JV29"/>
<dbReference type="GO" id="GO:0006865">
    <property type="term" value="P:amino acid transport"/>
    <property type="evidence" value="ECO:0007669"/>
    <property type="project" value="TreeGrafter"/>
</dbReference>
<protein>
    <submittedName>
        <fullName evidence="2">Putative neutral and basic amino acid transport protein rBAT</fullName>
    </submittedName>
</protein>
<dbReference type="SMART" id="SM00642">
    <property type="entry name" value="Aamy"/>
    <property type="match status" value="1"/>
</dbReference>
<organism evidence="2 3">
    <name type="scientific">Stichopus japonicus</name>
    <name type="common">Sea cucumber</name>
    <dbReference type="NCBI Taxonomy" id="307972"/>
    <lineage>
        <taxon>Eukaryota</taxon>
        <taxon>Metazoa</taxon>
        <taxon>Echinodermata</taxon>
        <taxon>Eleutherozoa</taxon>
        <taxon>Echinozoa</taxon>
        <taxon>Holothuroidea</taxon>
        <taxon>Aspidochirotacea</taxon>
        <taxon>Aspidochirotida</taxon>
        <taxon>Stichopodidae</taxon>
        <taxon>Apostichopus</taxon>
    </lineage>
</organism>